<dbReference type="PROSITE" id="PS50983">
    <property type="entry name" value="FE_B12_PBP"/>
    <property type="match status" value="1"/>
</dbReference>
<dbReference type="Gene3D" id="3.40.50.1980">
    <property type="entry name" value="Nitrogenase molybdenum iron protein domain"/>
    <property type="match status" value="2"/>
</dbReference>
<evidence type="ECO:0000313" key="5">
    <source>
        <dbReference type="Proteomes" id="UP000672097"/>
    </source>
</evidence>
<dbReference type="RefSeq" id="WP_210807221.1">
    <property type="nucleotide sequence ID" value="NZ_JAGQDG010000002.1"/>
</dbReference>
<evidence type="ECO:0000256" key="1">
    <source>
        <dbReference type="ARBA" id="ARBA00022729"/>
    </source>
</evidence>
<dbReference type="SUPFAM" id="SSF53807">
    <property type="entry name" value="Helical backbone' metal receptor"/>
    <property type="match status" value="1"/>
</dbReference>
<evidence type="ECO:0000259" key="3">
    <source>
        <dbReference type="PROSITE" id="PS50983"/>
    </source>
</evidence>
<organism evidence="4 5">
    <name type="scientific">Ideonella paludis</name>
    <dbReference type="NCBI Taxonomy" id="1233411"/>
    <lineage>
        <taxon>Bacteria</taxon>
        <taxon>Pseudomonadati</taxon>
        <taxon>Pseudomonadota</taxon>
        <taxon>Betaproteobacteria</taxon>
        <taxon>Burkholderiales</taxon>
        <taxon>Sphaerotilaceae</taxon>
        <taxon>Ideonella</taxon>
    </lineage>
</organism>
<reference evidence="4 5" key="1">
    <citation type="submission" date="2021-04" db="EMBL/GenBank/DDBJ databases">
        <title>The genome sequence of type strain Ideonella paludis KCTC 32238.</title>
        <authorList>
            <person name="Liu Y."/>
        </authorList>
    </citation>
    <scope>NUCLEOTIDE SEQUENCE [LARGE SCALE GENOMIC DNA]</scope>
    <source>
        <strain evidence="4 5">KCTC 32238</strain>
    </source>
</reference>
<proteinExistence type="predicted"/>
<protein>
    <submittedName>
        <fullName evidence="4">Cobalamin-binding protein</fullName>
    </submittedName>
</protein>
<dbReference type="Pfam" id="PF01497">
    <property type="entry name" value="Peripla_BP_2"/>
    <property type="match status" value="1"/>
</dbReference>
<keyword evidence="5" id="KW-1185">Reference proteome</keyword>
<gene>
    <name evidence="4" type="ORF">KAK11_05950</name>
</gene>
<feature type="domain" description="Fe/B12 periplasmic-binding" evidence="3">
    <location>
        <begin position="46"/>
        <end position="299"/>
    </location>
</feature>
<name>A0ABS5DUS6_9BURK</name>
<comment type="caution">
    <text evidence="4">The sequence shown here is derived from an EMBL/GenBank/DDBJ whole genome shotgun (WGS) entry which is preliminary data.</text>
</comment>
<dbReference type="PANTHER" id="PTHR30535:SF34">
    <property type="entry name" value="MOLYBDATE-BINDING PROTEIN MOLA"/>
    <property type="match status" value="1"/>
</dbReference>
<dbReference type="PANTHER" id="PTHR30535">
    <property type="entry name" value="VITAMIN B12-BINDING PROTEIN"/>
    <property type="match status" value="1"/>
</dbReference>
<dbReference type="NCBIfam" id="NF038402">
    <property type="entry name" value="TroA_like"/>
    <property type="match status" value="1"/>
</dbReference>
<dbReference type="InterPro" id="IPR002491">
    <property type="entry name" value="ABC_transptr_periplasmic_BD"/>
</dbReference>
<evidence type="ECO:0000313" key="4">
    <source>
        <dbReference type="EMBL" id="MBQ0934864.1"/>
    </source>
</evidence>
<keyword evidence="1 2" id="KW-0732">Signal</keyword>
<accession>A0ABS5DUS6</accession>
<dbReference type="InterPro" id="IPR054828">
    <property type="entry name" value="Vit_B12_bind_prot"/>
</dbReference>
<feature type="signal peptide" evidence="2">
    <location>
        <begin position="1"/>
        <end position="19"/>
    </location>
</feature>
<dbReference type="EMBL" id="JAGQDG010000002">
    <property type="protein sequence ID" value="MBQ0934864.1"/>
    <property type="molecule type" value="Genomic_DNA"/>
</dbReference>
<dbReference type="InterPro" id="IPR050902">
    <property type="entry name" value="ABC_Transporter_SBP"/>
</dbReference>
<sequence>MGVKKALHWLLGVSAWALAQGVLAQAPVSTTDDDGRIVSLPRPAQRIISFAPHATELIFAAGGGAQLVGTMRYSDYPEAAKAVPIVGDAHGLDLERIASLQPDLLVIWPHGNSAAQLERLRALKLPMFHSEPHSLAQIGDTLRRLGVLMGTASTATKAAQAYEAELLALRARYSQRPPVAVFYQIWHQPLLTVNDQHVIGDVLRLCGGRNVFGQQPVLVPQVSVEAVLAALPQALATSTGEGKLDEALAPWRHFKHFAPLAKQAVIAVHGDYISRHSPRILVGARRICEGLELVRQGQPVKQAP</sequence>
<evidence type="ECO:0000256" key="2">
    <source>
        <dbReference type="SAM" id="SignalP"/>
    </source>
</evidence>
<dbReference type="CDD" id="cd01144">
    <property type="entry name" value="BtuF"/>
    <property type="match status" value="1"/>
</dbReference>
<dbReference type="Proteomes" id="UP000672097">
    <property type="component" value="Unassembled WGS sequence"/>
</dbReference>
<feature type="chain" id="PRO_5046858393" evidence="2">
    <location>
        <begin position="20"/>
        <end position="304"/>
    </location>
</feature>